<evidence type="ECO:0000256" key="4">
    <source>
        <dbReference type="ARBA" id="ARBA00022598"/>
    </source>
</evidence>
<keyword evidence="17" id="KW-1185">Reference proteome</keyword>
<evidence type="ECO:0000256" key="5">
    <source>
        <dbReference type="ARBA" id="ARBA00022705"/>
    </source>
</evidence>
<dbReference type="HAMAP" id="MF_01588">
    <property type="entry name" value="DNA_ligase_A"/>
    <property type="match status" value="1"/>
</dbReference>
<dbReference type="GO" id="GO:0006281">
    <property type="term" value="P:DNA repair"/>
    <property type="evidence" value="ECO:0007669"/>
    <property type="project" value="UniProtKB-KW"/>
</dbReference>
<feature type="active site" description="N6-AMP-lysine intermediate" evidence="14">
    <location>
        <position position="115"/>
    </location>
</feature>
<dbReference type="InterPro" id="IPR041663">
    <property type="entry name" value="DisA/LigA_HHH"/>
</dbReference>
<dbReference type="Pfam" id="PF12826">
    <property type="entry name" value="HHH_2"/>
    <property type="match status" value="1"/>
</dbReference>
<dbReference type="Gene3D" id="3.30.470.30">
    <property type="entry name" value="DNA ligase/mRNA capping enzyme"/>
    <property type="match status" value="1"/>
</dbReference>
<feature type="domain" description="BRCT" evidence="15">
    <location>
        <begin position="597"/>
        <end position="675"/>
    </location>
</feature>
<organism evidence="16 17">
    <name type="scientific">Flammeovirga pectinis</name>
    <dbReference type="NCBI Taxonomy" id="2494373"/>
    <lineage>
        <taxon>Bacteria</taxon>
        <taxon>Pseudomonadati</taxon>
        <taxon>Bacteroidota</taxon>
        <taxon>Cytophagia</taxon>
        <taxon>Cytophagales</taxon>
        <taxon>Flammeovirgaceae</taxon>
        <taxon>Flammeovirga</taxon>
    </lineage>
</organism>
<dbReference type="InterPro" id="IPR013840">
    <property type="entry name" value="DNAligase_N"/>
</dbReference>
<feature type="binding site" evidence="14">
    <location>
        <position position="415"/>
    </location>
    <ligand>
        <name>Zn(2+)</name>
        <dbReference type="ChEBI" id="CHEBI:29105"/>
    </ligand>
</feature>
<comment type="similarity">
    <text evidence="13 14">Belongs to the NAD-dependent DNA ligase family. LigA subfamily.</text>
</comment>
<evidence type="ECO:0000256" key="10">
    <source>
        <dbReference type="ARBA" id="ARBA00023027"/>
    </source>
</evidence>
<dbReference type="Pfam" id="PF03119">
    <property type="entry name" value="DNA_ligase_ZBD"/>
    <property type="match status" value="1"/>
</dbReference>
<feature type="binding site" evidence="14">
    <location>
        <position position="433"/>
    </location>
    <ligand>
        <name>Zn(2+)</name>
        <dbReference type="ChEBI" id="CHEBI:29105"/>
    </ligand>
</feature>
<dbReference type="Gene3D" id="1.10.150.20">
    <property type="entry name" value="5' to 3' exonuclease, C-terminal subdomain"/>
    <property type="match status" value="2"/>
</dbReference>
<dbReference type="InterPro" id="IPR036420">
    <property type="entry name" value="BRCT_dom_sf"/>
</dbReference>
<dbReference type="FunFam" id="1.10.150.20:FF:000007">
    <property type="entry name" value="DNA ligase"/>
    <property type="match status" value="1"/>
</dbReference>
<dbReference type="SUPFAM" id="SSF56091">
    <property type="entry name" value="DNA ligase/mRNA capping enzyme, catalytic domain"/>
    <property type="match status" value="1"/>
</dbReference>
<keyword evidence="4 14" id="KW-0436">Ligase</keyword>
<feature type="binding site" evidence="14">
    <location>
        <begin position="83"/>
        <end position="84"/>
    </location>
    <ligand>
        <name>NAD(+)</name>
        <dbReference type="ChEBI" id="CHEBI:57540"/>
    </ligand>
</feature>
<dbReference type="FunFam" id="1.10.150.20:FF:000006">
    <property type="entry name" value="DNA ligase"/>
    <property type="match status" value="1"/>
</dbReference>
<dbReference type="GO" id="GO:0003911">
    <property type="term" value="F:DNA ligase (NAD+) activity"/>
    <property type="evidence" value="ECO:0007669"/>
    <property type="project" value="UniProtKB-UniRule"/>
</dbReference>
<dbReference type="InterPro" id="IPR010994">
    <property type="entry name" value="RuvA_2-like"/>
</dbReference>
<name>A0A3Q9FN60_9BACT</name>
<sequence length="675" mass="75707">MTLEKAKERVDILSTKLHDLNKRYYVDGVQDISDQEFDLMMHELQELEVEFPTLLKTTSPTQRVGGEPTKNFKTVAHESPMLSLSNTYNKEDLIEFNDRILKDLNTQVDYVCELKYDGVAISLIYEHGALIQAVTRGDGIQGDDVTVNARTIRSLPLQLVGDYPERFEVRGEVFMSKQSFEENNKRIELENIDRIANNKKAQILLANPRNACAGALKQQDPKKVAERKLDVYIYGIVGQVETITTHFDGLNRLKEWGFNLPNTFEKVTSIDEVWTFIEKWGKNRHDLPLETDGVVIKVDSEEFHKKLGATAKSPRWAIAYKYKAEAAKTLLKSVTYQVGRTGAITPVANLEAVQLAGTTVRRASLHNANEIARLDLHINDKVYVEKGGEIIPKITGVDVSDREKDAQPLEFITNCPACNSVLERQEGEAQHYCLNITSCPPQVKGRIQHFVARKAMNIDSIGGETIDQLIEKGLIANVADFYDLTAEALSDKMERFKDKSIENLLNGVIASKNIPYERVLFALGIRHVGSTIAEKLSEVFKNIDALLSATEEQIAEVYEVGGQIAKSIINFKEAPENLFLIDRLKAAGLQFEVVEKETVGTLEDKLFVCTGTFEIFSRNEMHDLIKEHGGKVRTSISAKIDYLVAGEKAGSKLKKAEKLGVTVLTEEEFKNLIEG</sequence>
<dbReference type="EMBL" id="CP034562">
    <property type="protein sequence ID" value="AZQ62069.1"/>
    <property type="molecule type" value="Genomic_DNA"/>
</dbReference>
<dbReference type="InterPro" id="IPR013839">
    <property type="entry name" value="DNAligase_adenylation"/>
</dbReference>
<keyword evidence="7 14" id="KW-0227">DNA damage</keyword>
<feature type="binding site" evidence="14">
    <location>
        <begin position="34"/>
        <end position="38"/>
    </location>
    <ligand>
        <name>NAD(+)</name>
        <dbReference type="ChEBI" id="CHEBI:57540"/>
    </ligand>
</feature>
<dbReference type="Pfam" id="PF00533">
    <property type="entry name" value="BRCT"/>
    <property type="match status" value="1"/>
</dbReference>
<feature type="binding site" evidence="14">
    <location>
        <position position="321"/>
    </location>
    <ligand>
        <name>NAD(+)</name>
        <dbReference type="ChEBI" id="CHEBI:57540"/>
    </ligand>
</feature>
<dbReference type="PANTHER" id="PTHR23389:SF9">
    <property type="entry name" value="DNA LIGASE"/>
    <property type="match status" value="1"/>
</dbReference>
<dbReference type="SUPFAM" id="SSF50249">
    <property type="entry name" value="Nucleic acid-binding proteins"/>
    <property type="match status" value="1"/>
</dbReference>
<dbReference type="PIRSF" id="PIRSF001604">
    <property type="entry name" value="LigA"/>
    <property type="match status" value="1"/>
</dbReference>
<dbReference type="GO" id="GO:0005829">
    <property type="term" value="C:cytosol"/>
    <property type="evidence" value="ECO:0007669"/>
    <property type="project" value="TreeGrafter"/>
</dbReference>
<keyword evidence="6 14" id="KW-0479">Metal-binding</keyword>
<dbReference type="InterPro" id="IPR012340">
    <property type="entry name" value="NA-bd_OB-fold"/>
</dbReference>
<dbReference type="Gene3D" id="1.10.287.610">
    <property type="entry name" value="Helix hairpin bin"/>
    <property type="match status" value="1"/>
</dbReference>
<feature type="binding site" evidence="14">
    <location>
        <position position="136"/>
    </location>
    <ligand>
        <name>NAD(+)</name>
        <dbReference type="ChEBI" id="CHEBI:57540"/>
    </ligand>
</feature>
<dbReference type="NCBIfam" id="TIGR00575">
    <property type="entry name" value="dnlj"/>
    <property type="match status" value="1"/>
</dbReference>
<keyword evidence="5 14" id="KW-0235">DNA replication</keyword>
<gene>
    <name evidence="14 16" type="primary">ligA</name>
    <name evidence="16" type="ORF">EI427_07390</name>
</gene>
<evidence type="ECO:0000256" key="13">
    <source>
        <dbReference type="ARBA" id="ARBA00060881"/>
    </source>
</evidence>
<evidence type="ECO:0000256" key="7">
    <source>
        <dbReference type="ARBA" id="ARBA00022763"/>
    </source>
</evidence>
<evidence type="ECO:0000256" key="9">
    <source>
        <dbReference type="ARBA" id="ARBA00022842"/>
    </source>
</evidence>
<evidence type="ECO:0000256" key="3">
    <source>
        <dbReference type="ARBA" id="ARBA00013308"/>
    </source>
</evidence>
<dbReference type="PROSITE" id="PS50172">
    <property type="entry name" value="BRCT"/>
    <property type="match status" value="1"/>
</dbReference>
<dbReference type="SMART" id="SM00532">
    <property type="entry name" value="LIGANc"/>
    <property type="match status" value="1"/>
</dbReference>
<dbReference type="GO" id="GO:0046872">
    <property type="term" value="F:metal ion binding"/>
    <property type="evidence" value="ECO:0007669"/>
    <property type="project" value="UniProtKB-KW"/>
</dbReference>
<feature type="binding site" evidence="14">
    <location>
        <position position="172"/>
    </location>
    <ligand>
        <name>NAD(+)</name>
        <dbReference type="ChEBI" id="CHEBI:57540"/>
    </ligand>
</feature>
<dbReference type="InterPro" id="IPR001679">
    <property type="entry name" value="DNA_ligase"/>
</dbReference>
<evidence type="ECO:0000256" key="2">
    <source>
        <dbReference type="ARBA" id="ARBA00012722"/>
    </source>
</evidence>
<keyword evidence="8 14" id="KW-0862">Zinc</keyword>
<dbReference type="SUPFAM" id="SSF47781">
    <property type="entry name" value="RuvA domain 2-like"/>
    <property type="match status" value="1"/>
</dbReference>
<dbReference type="CDD" id="cd17748">
    <property type="entry name" value="BRCT_DNA_ligase_like"/>
    <property type="match status" value="1"/>
</dbReference>
<dbReference type="AlphaFoldDB" id="A0A3Q9FN60"/>
<evidence type="ECO:0000256" key="1">
    <source>
        <dbReference type="ARBA" id="ARBA00004067"/>
    </source>
</evidence>
<evidence type="ECO:0000313" key="16">
    <source>
        <dbReference type="EMBL" id="AZQ62069.1"/>
    </source>
</evidence>
<comment type="cofactor">
    <cofactor evidence="14">
        <name>Mg(2+)</name>
        <dbReference type="ChEBI" id="CHEBI:18420"/>
    </cofactor>
    <cofactor evidence="14">
        <name>Mn(2+)</name>
        <dbReference type="ChEBI" id="CHEBI:29035"/>
    </cofactor>
</comment>
<evidence type="ECO:0000256" key="11">
    <source>
        <dbReference type="ARBA" id="ARBA00023204"/>
    </source>
</evidence>
<keyword evidence="10 14" id="KW-0520">NAD</keyword>
<dbReference type="CDD" id="cd00114">
    <property type="entry name" value="LIGANc"/>
    <property type="match status" value="1"/>
</dbReference>
<dbReference type="Proteomes" id="UP000267268">
    <property type="component" value="Chromosome 1"/>
</dbReference>
<evidence type="ECO:0000259" key="15">
    <source>
        <dbReference type="PROSITE" id="PS50172"/>
    </source>
</evidence>
<evidence type="ECO:0000313" key="17">
    <source>
        <dbReference type="Proteomes" id="UP000267268"/>
    </source>
</evidence>
<dbReference type="PANTHER" id="PTHR23389">
    <property type="entry name" value="CHROMOSOME TRANSMISSION FIDELITY FACTOR 18"/>
    <property type="match status" value="1"/>
</dbReference>
<dbReference type="SUPFAM" id="SSF52113">
    <property type="entry name" value="BRCT domain"/>
    <property type="match status" value="1"/>
</dbReference>
<dbReference type="Pfam" id="PF03120">
    <property type="entry name" value="OB_DNA_ligase"/>
    <property type="match status" value="1"/>
</dbReference>
<evidence type="ECO:0000256" key="8">
    <source>
        <dbReference type="ARBA" id="ARBA00022833"/>
    </source>
</evidence>
<dbReference type="OrthoDB" id="9759736at2"/>
<dbReference type="GO" id="GO:0006260">
    <property type="term" value="P:DNA replication"/>
    <property type="evidence" value="ECO:0007669"/>
    <property type="project" value="UniProtKB-KW"/>
</dbReference>
<dbReference type="FunFam" id="3.30.470.30:FF:000001">
    <property type="entry name" value="DNA ligase"/>
    <property type="match status" value="1"/>
</dbReference>
<dbReference type="FunFam" id="2.40.50.140:FF:000012">
    <property type="entry name" value="DNA ligase"/>
    <property type="match status" value="1"/>
</dbReference>
<dbReference type="NCBIfam" id="NF005932">
    <property type="entry name" value="PRK07956.1"/>
    <property type="match status" value="1"/>
</dbReference>
<evidence type="ECO:0000256" key="6">
    <source>
        <dbReference type="ARBA" id="ARBA00022723"/>
    </source>
</evidence>
<feature type="binding site" evidence="14">
    <location>
        <position position="297"/>
    </location>
    <ligand>
        <name>NAD(+)</name>
        <dbReference type="ChEBI" id="CHEBI:57540"/>
    </ligand>
</feature>
<comment type="function">
    <text evidence="1 14">DNA ligase that catalyzes the formation of phosphodiester linkages between 5'-phosphoryl and 3'-hydroxyl groups in double-stranded DNA using NAD as a coenzyme and as the energy source for the reaction. It is essential for DNA replication and repair of damaged DNA.</text>
</comment>
<accession>A0A3Q9FN60</accession>
<keyword evidence="11 14" id="KW-0234">DNA repair</keyword>
<evidence type="ECO:0000256" key="14">
    <source>
        <dbReference type="HAMAP-Rule" id="MF_01588"/>
    </source>
</evidence>
<keyword evidence="9 14" id="KW-0460">Magnesium</keyword>
<feature type="binding site" evidence="14">
    <location>
        <position position="439"/>
    </location>
    <ligand>
        <name>Zn(2+)</name>
        <dbReference type="ChEBI" id="CHEBI:29105"/>
    </ligand>
</feature>
<dbReference type="KEGG" id="fll:EI427_07390"/>
<dbReference type="InterPro" id="IPR004150">
    <property type="entry name" value="NAD_DNA_ligase_OB"/>
</dbReference>
<evidence type="ECO:0000256" key="12">
    <source>
        <dbReference type="ARBA" id="ARBA00034005"/>
    </source>
</evidence>
<feature type="binding site" evidence="14">
    <location>
        <position position="418"/>
    </location>
    <ligand>
        <name>Zn(2+)</name>
        <dbReference type="ChEBI" id="CHEBI:29105"/>
    </ligand>
</feature>
<proteinExistence type="inferred from homology"/>
<reference evidence="16 17" key="1">
    <citation type="submission" date="2018-12" db="EMBL/GenBank/DDBJ databases">
        <title>Flammeovirga pectinis sp. nov., isolated from the gut of the Korean scallop, Patinopecten yessoensis.</title>
        <authorList>
            <person name="Bae J.-W."/>
            <person name="Jeong Y.-S."/>
            <person name="Kang W."/>
        </authorList>
    </citation>
    <scope>NUCLEOTIDE SEQUENCE [LARGE SCALE GENOMIC DNA]</scope>
    <source>
        <strain evidence="16 17">L12M1</strain>
    </source>
</reference>
<dbReference type="InterPro" id="IPR004149">
    <property type="entry name" value="Znf_DNAligase_C4"/>
</dbReference>
<dbReference type="Gene3D" id="2.40.50.140">
    <property type="entry name" value="Nucleic acid-binding proteins"/>
    <property type="match status" value="1"/>
</dbReference>
<dbReference type="SMART" id="SM00292">
    <property type="entry name" value="BRCT"/>
    <property type="match status" value="1"/>
</dbReference>
<dbReference type="EC" id="6.5.1.2" evidence="2 14"/>
<feature type="binding site" evidence="14">
    <location>
        <position position="113"/>
    </location>
    <ligand>
        <name>NAD(+)</name>
        <dbReference type="ChEBI" id="CHEBI:57540"/>
    </ligand>
</feature>
<dbReference type="Gene3D" id="3.40.50.10190">
    <property type="entry name" value="BRCT domain"/>
    <property type="match status" value="1"/>
</dbReference>
<comment type="catalytic activity">
    <reaction evidence="12 14">
        <text>NAD(+) + (deoxyribonucleotide)n-3'-hydroxyl + 5'-phospho-(deoxyribonucleotide)m = (deoxyribonucleotide)n+m + AMP + beta-nicotinamide D-nucleotide.</text>
        <dbReference type="EC" id="6.5.1.2"/>
    </reaction>
</comment>
<protein>
    <recommendedName>
        <fullName evidence="3 14">DNA ligase</fullName>
        <ecNumber evidence="2 14">6.5.1.2</ecNumber>
    </recommendedName>
    <alternativeName>
        <fullName evidence="14">Polydeoxyribonucleotide synthase [NAD(+)]</fullName>
    </alternativeName>
</protein>
<dbReference type="InterPro" id="IPR001357">
    <property type="entry name" value="BRCT_dom"/>
</dbReference>
<dbReference type="RefSeq" id="WP_126613220.1">
    <property type="nucleotide sequence ID" value="NZ_CP034562.1"/>
</dbReference>
<keyword evidence="14" id="KW-0464">Manganese</keyword>
<dbReference type="Gene3D" id="6.20.10.30">
    <property type="match status" value="1"/>
</dbReference>
<dbReference type="Pfam" id="PF01653">
    <property type="entry name" value="DNA_ligase_aden"/>
    <property type="match status" value="1"/>
</dbReference>